<evidence type="ECO:0000256" key="2">
    <source>
        <dbReference type="ARBA" id="ARBA00001917"/>
    </source>
</evidence>
<dbReference type="InterPro" id="IPR050074">
    <property type="entry name" value="DHO_dehydrogenase"/>
</dbReference>
<keyword evidence="12 14" id="KW-0560">Oxidoreductase</keyword>
<evidence type="ECO:0000256" key="10">
    <source>
        <dbReference type="ARBA" id="ARBA00022643"/>
    </source>
</evidence>
<dbReference type="InterPro" id="IPR001295">
    <property type="entry name" value="Dihydroorotate_DH_CS"/>
</dbReference>
<dbReference type="Pfam" id="PF01180">
    <property type="entry name" value="DHO_dh"/>
    <property type="match status" value="1"/>
</dbReference>
<evidence type="ECO:0000256" key="4">
    <source>
        <dbReference type="ARBA" id="ARBA00004725"/>
    </source>
</evidence>
<keyword evidence="8" id="KW-0963">Cytoplasm</keyword>
<feature type="domain" description="Dihydroorotate dehydrogenase catalytic" evidence="13">
    <location>
        <begin position="8"/>
        <end position="293"/>
    </location>
</feature>
<dbReference type="InterPro" id="IPR023359">
    <property type="entry name" value="Dihydro_DH_chainA_dom2"/>
</dbReference>
<gene>
    <name evidence="14" type="ORF">LNP07_01425</name>
</gene>
<dbReference type="EC" id="1.3.98.1" evidence="7"/>
<evidence type="ECO:0000256" key="11">
    <source>
        <dbReference type="ARBA" id="ARBA00022975"/>
    </source>
</evidence>
<dbReference type="InterPro" id="IPR033886">
    <property type="entry name" value="DHOD_1A"/>
</dbReference>
<keyword evidence="11" id="KW-0665">Pyrimidine biosynthesis</keyword>
<evidence type="ECO:0000256" key="6">
    <source>
        <dbReference type="ARBA" id="ARBA00011738"/>
    </source>
</evidence>
<name>A0ABT0I030_9LACO</name>
<dbReference type="RefSeq" id="WP_248601439.1">
    <property type="nucleotide sequence ID" value="NZ_JAJIAO010000001.1"/>
</dbReference>
<dbReference type="InterPro" id="IPR005720">
    <property type="entry name" value="Dihydroorotate_DH_cat"/>
</dbReference>
<evidence type="ECO:0000256" key="1">
    <source>
        <dbReference type="ARBA" id="ARBA00001694"/>
    </source>
</evidence>
<dbReference type="InterPro" id="IPR013785">
    <property type="entry name" value="Aldolase_TIM"/>
</dbReference>
<proteinExistence type="inferred from homology"/>
<dbReference type="PANTHER" id="PTHR48109:SF1">
    <property type="entry name" value="DIHYDROOROTATE DEHYDROGENASE (FUMARATE)"/>
    <property type="match status" value="1"/>
</dbReference>
<comment type="similarity">
    <text evidence="5">Belongs to the dihydroorotate dehydrogenase family. Type 1 subfamily.</text>
</comment>
<dbReference type="Proteomes" id="UP001522905">
    <property type="component" value="Unassembled WGS sequence"/>
</dbReference>
<evidence type="ECO:0000256" key="8">
    <source>
        <dbReference type="ARBA" id="ARBA00022490"/>
    </source>
</evidence>
<keyword evidence="15" id="KW-1185">Reference proteome</keyword>
<evidence type="ECO:0000256" key="12">
    <source>
        <dbReference type="ARBA" id="ARBA00023002"/>
    </source>
</evidence>
<protein>
    <recommendedName>
        <fullName evidence="7">dihydroorotate oxidase (fumarate)</fullName>
        <ecNumber evidence="7">1.3.98.1</ecNumber>
    </recommendedName>
</protein>
<comment type="pathway">
    <text evidence="4">Pyrimidine metabolism; UMP biosynthesis via de novo pathway.</text>
</comment>
<dbReference type="PROSITE" id="PS00912">
    <property type="entry name" value="DHODEHASE_2"/>
    <property type="match status" value="1"/>
</dbReference>
<comment type="cofactor">
    <cofactor evidence="2">
        <name>FMN</name>
        <dbReference type="ChEBI" id="CHEBI:58210"/>
    </cofactor>
</comment>
<evidence type="ECO:0000313" key="15">
    <source>
        <dbReference type="Proteomes" id="UP001522905"/>
    </source>
</evidence>
<comment type="catalytic activity">
    <reaction evidence="1">
        <text>(S)-dihydroorotate + fumarate = orotate + succinate</text>
        <dbReference type="Rhea" id="RHEA:30059"/>
        <dbReference type="ChEBI" id="CHEBI:29806"/>
        <dbReference type="ChEBI" id="CHEBI:30031"/>
        <dbReference type="ChEBI" id="CHEBI:30839"/>
        <dbReference type="ChEBI" id="CHEBI:30864"/>
        <dbReference type="EC" id="1.3.98.1"/>
    </reaction>
</comment>
<evidence type="ECO:0000256" key="9">
    <source>
        <dbReference type="ARBA" id="ARBA00022630"/>
    </source>
</evidence>
<organism evidence="14 15">
    <name type="scientific">Apilactobacillus xinyiensis</name>
    <dbReference type="NCBI Taxonomy" id="2841032"/>
    <lineage>
        <taxon>Bacteria</taxon>
        <taxon>Bacillati</taxon>
        <taxon>Bacillota</taxon>
        <taxon>Bacilli</taxon>
        <taxon>Lactobacillales</taxon>
        <taxon>Lactobacillaceae</taxon>
        <taxon>Apilactobacillus</taxon>
    </lineage>
</organism>
<keyword evidence="10" id="KW-0288">FMN</keyword>
<comment type="subcellular location">
    <subcellularLocation>
        <location evidence="3">Cytoplasm</location>
    </subcellularLocation>
</comment>
<dbReference type="SUPFAM" id="SSF51395">
    <property type="entry name" value="FMN-linked oxidoreductases"/>
    <property type="match status" value="1"/>
</dbReference>
<reference evidence="14 15" key="1">
    <citation type="submission" date="2021-11" db="EMBL/GenBank/DDBJ databases">
        <title>Comparative genomics of bee honey and flower isolates.</title>
        <authorList>
            <person name="Bechtner J.D."/>
            <person name="Gallus M.K."/>
            <person name="Ehrmann M."/>
        </authorList>
    </citation>
    <scope>NUCLEOTIDE SEQUENCE [LARGE SCALE GENOMIC DNA]</scope>
    <source>
        <strain evidence="14 15">M161</strain>
    </source>
</reference>
<evidence type="ECO:0000259" key="13">
    <source>
        <dbReference type="Pfam" id="PF01180"/>
    </source>
</evidence>
<evidence type="ECO:0000256" key="7">
    <source>
        <dbReference type="ARBA" id="ARBA00011911"/>
    </source>
</evidence>
<dbReference type="EMBL" id="JAJIAO010000001">
    <property type="protein sequence ID" value="MCK8624185.1"/>
    <property type="molecule type" value="Genomic_DNA"/>
</dbReference>
<sequence length="311" mass="33937">MDKKMFASIANVDFDGVLINASGVHCQTSSELDELLNDEYVAAPVTKSATLNSRDGNPKPSYFEFKDGSINSMGLPNNGFEYYLNYVESHRNNKPIILSIASLSQEECIELLHKVQASDFNGITELNLSCPNVIGKPQVAYDFEATDKILSEVFSFFKKPLGIKLPPYFDLTHFDQIAAVLNQYPLSHVNSVNSIGNGLLVDLATEAPVIKPKGGFGGVGGHNILPTALANVRAFRLRLNQNIKIIGTGGVKTAEDVFAHILCGADLVSIGTELNKQGISLFKDLNEGLIKIMHDKGYNSVDEFRNGLKDI</sequence>
<keyword evidence="9" id="KW-0285">Flavoprotein</keyword>
<accession>A0ABT0I030</accession>
<evidence type="ECO:0000256" key="3">
    <source>
        <dbReference type="ARBA" id="ARBA00004496"/>
    </source>
</evidence>
<evidence type="ECO:0000313" key="14">
    <source>
        <dbReference type="EMBL" id="MCK8624185.1"/>
    </source>
</evidence>
<comment type="caution">
    <text evidence="14">The sequence shown here is derived from an EMBL/GenBank/DDBJ whole genome shotgun (WGS) entry which is preliminary data.</text>
</comment>
<dbReference type="NCBIfam" id="NF002702">
    <property type="entry name" value="PRK02506.1"/>
    <property type="match status" value="1"/>
</dbReference>
<dbReference type="InterPro" id="IPR012135">
    <property type="entry name" value="Dihydroorotate_DH_1_2"/>
</dbReference>
<dbReference type="CDD" id="cd04741">
    <property type="entry name" value="DHOD_1A_like"/>
    <property type="match status" value="1"/>
</dbReference>
<dbReference type="GO" id="GO:1990663">
    <property type="term" value="F:dihydroorotate dehydrogenase (fumarate) activity"/>
    <property type="evidence" value="ECO:0007669"/>
    <property type="project" value="UniProtKB-EC"/>
</dbReference>
<dbReference type="PIRSF" id="PIRSF000164">
    <property type="entry name" value="DHO_oxidase"/>
    <property type="match status" value="1"/>
</dbReference>
<comment type="subunit">
    <text evidence="6">Homodimer.</text>
</comment>
<dbReference type="PANTHER" id="PTHR48109">
    <property type="entry name" value="DIHYDROOROTATE DEHYDROGENASE (QUINONE), MITOCHONDRIAL-RELATED"/>
    <property type="match status" value="1"/>
</dbReference>
<dbReference type="Gene3D" id="3.20.20.70">
    <property type="entry name" value="Aldolase class I"/>
    <property type="match status" value="1"/>
</dbReference>
<dbReference type="Gene3D" id="2.30.26.10">
    <property type="entry name" value="Dihydroorotate Dehydrogenase A, chain A, domain 2"/>
    <property type="match status" value="1"/>
</dbReference>
<evidence type="ECO:0000256" key="5">
    <source>
        <dbReference type="ARBA" id="ARBA00008008"/>
    </source>
</evidence>